<evidence type="ECO:0000313" key="3">
    <source>
        <dbReference type="EMBL" id="KGJ03475.1"/>
    </source>
</evidence>
<name>A0A099EYF2_9RHOB</name>
<keyword evidence="4" id="KW-1185">Reference proteome</keyword>
<protein>
    <recommendedName>
        <fullName evidence="2">Transcription factor zinc-finger domain-containing protein</fullName>
    </recommendedName>
</protein>
<feature type="domain" description="Transcription factor zinc-finger" evidence="2">
    <location>
        <begin position="2"/>
        <end position="42"/>
    </location>
</feature>
<feature type="compositionally biased region" description="Basic and acidic residues" evidence="1">
    <location>
        <begin position="87"/>
        <end position="120"/>
    </location>
</feature>
<organism evidence="3 4">
    <name type="scientific">Paracoccus sphaerophysae</name>
    <dbReference type="NCBI Taxonomy" id="690417"/>
    <lineage>
        <taxon>Bacteria</taxon>
        <taxon>Pseudomonadati</taxon>
        <taxon>Pseudomonadota</taxon>
        <taxon>Alphaproteobacteria</taxon>
        <taxon>Rhodobacterales</taxon>
        <taxon>Paracoccaceae</taxon>
        <taxon>Paracoccus</taxon>
    </lineage>
</organism>
<dbReference type="Proteomes" id="UP000029917">
    <property type="component" value="Unassembled WGS sequence"/>
</dbReference>
<dbReference type="RefSeq" id="WP_036720951.1">
    <property type="nucleotide sequence ID" value="NZ_JRKS01000051.1"/>
</dbReference>
<comment type="caution">
    <text evidence="3">The sequence shown here is derived from an EMBL/GenBank/DDBJ whole genome shotgun (WGS) entry which is preliminary data.</text>
</comment>
<dbReference type="STRING" id="690417.IC63_13290"/>
<dbReference type="EMBL" id="JRKS01000051">
    <property type="protein sequence ID" value="KGJ03475.1"/>
    <property type="molecule type" value="Genomic_DNA"/>
</dbReference>
<evidence type="ECO:0000259" key="2">
    <source>
        <dbReference type="Pfam" id="PF13453"/>
    </source>
</evidence>
<dbReference type="AlphaFoldDB" id="A0A099EYF2"/>
<reference evidence="3 4" key="1">
    <citation type="submission" date="2014-09" db="EMBL/GenBank/DDBJ databases">
        <authorList>
            <person name="McGinnis J.M."/>
            <person name="Wolfgang W.J."/>
        </authorList>
    </citation>
    <scope>NUCLEOTIDE SEQUENCE [LARGE SCALE GENOMIC DNA]</scope>
    <source>
        <strain evidence="3 4">HAMBI 3106</strain>
    </source>
</reference>
<evidence type="ECO:0000313" key="4">
    <source>
        <dbReference type="Proteomes" id="UP000029917"/>
    </source>
</evidence>
<evidence type="ECO:0000256" key="1">
    <source>
        <dbReference type="SAM" id="MobiDB-lite"/>
    </source>
</evidence>
<dbReference type="Pfam" id="PF13453">
    <property type="entry name" value="Zn_ribbon_TFIIB"/>
    <property type="match status" value="1"/>
</dbReference>
<dbReference type="InterPro" id="IPR027392">
    <property type="entry name" value="TF_Znf"/>
</dbReference>
<reference evidence="3 4" key="2">
    <citation type="submission" date="2014-10" db="EMBL/GenBank/DDBJ databases">
        <title>Paracoccus sanguinis sp. nov., isolated from clinical specimens of New York State patients.</title>
        <authorList>
            <person name="Mingle L.A."/>
            <person name="Cole J.A."/>
            <person name="Lapierre P."/>
            <person name="Musser K.A."/>
        </authorList>
    </citation>
    <scope>NUCLEOTIDE SEQUENCE [LARGE SCALE GENOMIC DNA]</scope>
    <source>
        <strain evidence="3 4">HAMBI 3106</strain>
    </source>
</reference>
<gene>
    <name evidence="3" type="ORF">IC63_13290</name>
</gene>
<dbReference type="OrthoDB" id="9814037at2"/>
<accession>A0A099EYF2</accession>
<proteinExistence type="predicted"/>
<sequence>MQCPVDGETLVMTDRSGVEIDYCPKCRGVWLDRGELDKIIDRAGSGEARPVVMAPPTAAPIAQNPVVPPQPAAHPSAAPDLHGQPPFDRRDSDRRDADYRPHDDDRYRDRDRDDRRRYRDDDDDDYRYRKGKKRDSFLSDLFDF</sequence>
<feature type="region of interest" description="Disordered" evidence="1">
    <location>
        <begin position="43"/>
        <end position="130"/>
    </location>
</feature>